<feature type="domain" description="Major facilitator superfamily (MFS) profile" evidence="8">
    <location>
        <begin position="15"/>
        <end position="474"/>
    </location>
</feature>
<dbReference type="RefSeq" id="WP_078789961.1">
    <property type="nucleotide sequence ID" value="NZ_FUWR01000007.1"/>
</dbReference>
<feature type="transmembrane region" description="Helical" evidence="7">
    <location>
        <begin position="206"/>
        <end position="224"/>
    </location>
</feature>
<comment type="subcellular location">
    <subcellularLocation>
        <location evidence="1">Cell membrane</location>
        <topology evidence="1">Multi-pass membrane protein</topology>
    </subcellularLocation>
</comment>
<keyword evidence="6 7" id="KW-0472">Membrane</keyword>
<evidence type="ECO:0000256" key="1">
    <source>
        <dbReference type="ARBA" id="ARBA00004651"/>
    </source>
</evidence>
<keyword evidence="5 7" id="KW-1133">Transmembrane helix</keyword>
<feature type="transmembrane region" description="Helical" evidence="7">
    <location>
        <begin position="230"/>
        <end position="252"/>
    </location>
</feature>
<dbReference type="OrthoDB" id="9807274at2"/>
<gene>
    <name evidence="9" type="ORF">SAMN02745119_01664</name>
</gene>
<dbReference type="PANTHER" id="PTHR42718:SF46">
    <property type="entry name" value="BLR6921 PROTEIN"/>
    <property type="match status" value="1"/>
</dbReference>
<dbReference type="NCBIfam" id="TIGR00711">
    <property type="entry name" value="efflux_EmrB"/>
    <property type="match status" value="1"/>
</dbReference>
<evidence type="ECO:0000256" key="5">
    <source>
        <dbReference type="ARBA" id="ARBA00022989"/>
    </source>
</evidence>
<keyword evidence="3" id="KW-1003">Cell membrane</keyword>
<organism evidence="9 10">
    <name type="scientific">Trichlorobacter thiogenes</name>
    <dbReference type="NCBI Taxonomy" id="115783"/>
    <lineage>
        <taxon>Bacteria</taxon>
        <taxon>Pseudomonadati</taxon>
        <taxon>Thermodesulfobacteriota</taxon>
        <taxon>Desulfuromonadia</taxon>
        <taxon>Geobacterales</taxon>
        <taxon>Geobacteraceae</taxon>
        <taxon>Trichlorobacter</taxon>
    </lineage>
</organism>
<name>A0A1T4NKD8_9BACT</name>
<dbReference type="PROSITE" id="PS50850">
    <property type="entry name" value="MFS"/>
    <property type="match status" value="1"/>
</dbReference>
<keyword evidence="10" id="KW-1185">Reference proteome</keyword>
<dbReference type="InterPro" id="IPR011701">
    <property type="entry name" value="MFS"/>
</dbReference>
<sequence>MTAAQDSTKNRGIWVLFSIAFATFMVNADSYIVNISLPVIADYFKVGTEAVSWVVMSYQLTVTALLLVFGTLGDRIGIKRLFMLGYGVFTLSSLFCAISPTLGWLVASRALQGIGASVLYALTPAMVPRYLSPEQRGPAFGALATAAALGISVGTPLGGLITGLLSWHWAFLINIPIGIVAMLVAKRVLPADQSADAKAPLPAFDYAGSVFSALALVSLIYSFSKLNSLGLAPTVLGAAVLFVISLVLFILWERRAVHPLLDYSLFRSPAFNFGNLANFLCLCYLAGHNFITPFYLMTVKGLPTERAGTVFLLYSLIYMGMGPLAGQLSKRINPRLLCTVALVGGVLVSFGFSHFLHTAGMLPVYGYFVGLALVMATFIPSNNNVVMGMAPPGKQGAVSGSFRMVGRVGMTVGVCLFQTIFTLAALQQSGKLQADLLKSVARTQLLSAFSTVYLVGAVLFAVAAVGSFLARERY</sequence>
<reference evidence="10" key="1">
    <citation type="submission" date="2017-02" db="EMBL/GenBank/DDBJ databases">
        <authorList>
            <person name="Varghese N."/>
            <person name="Submissions S."/>
        </authorList>
    </citation>
    <scope>NUCLEOTIDE SEQUENCE [LARGE SCALE GENOMIC DNA]</scope>
    <source>
        <strain evidence="10">ATCC BAA-34</strain>
    </source>
</reference>
<evidence type="ECO:0000256" key="3">
    <source>
        <dbReference type="ARBA" id="ARBA00022475"/>
    </source>
</evidence>
<feature type="transmembrane region" description="Helical" evidence="7">
    <location>
        <begin position="167"/>
        <end position="185"/>
    </location>
</feature>
<feature type="transmembrane region" description="Helical" evidence="7">
    <location>
        <begin position="110"/>
        <end position="127"/>
    </location>
</feature>
<evidence type="ECO:0000313" key="9">
    <source>
        <dbReference type="EMBL" id="SJZ79536.1"/>
    </source>
</evidence>
<protein>
    <submittedName>
        <fullName evidence="9">Drug resistance transporter, EmrB/QacA subfamily</fullName>
    </submittedName>
</protein>
<dbReference type="PANTHER" id="PTHR42718">
    <property type="entry name" value="MAJOR FACILITATOR SUPERFAMILY MULTIDRUG TRANSPORTER MFSC"/>
    <property type="match status" value="1"/>
</dbReference>
<feature type="transmembrane region" description="Helical" evidence="7">
    <location>
        <begin position="362"/>
        <end position="383"/>
    </location>
</feature>
<dbReference type="InterPro" id="IPR036259">
    <property type="entry name" value="MFS_trans_sf"/>
</dbReference>
<keyword evidence="4 7" id="KW-0812">Transmembrane</keyword>
<evidence type="ECO:0000256" key="4">
    <source>
        <dbReference type="ARBA" id="ARBA00022692"/>
    </source>
</evidence>
<dbReference type="GO" id="GO:0022857">
    <property type="term" value="F:transmembrane transporter activity"/>
    <property type="evidence" value="ECO:0007669"/>
    <property type="project" value="InterPro"/>
</dbReference>
<dbReference type="GO" id="GO:0005886">
    <property type="term" value="C:plasma membrane"/>
    <property type="evidence" value="ECO:0007669"/>
    <property type="project" value="UniProtKB-SubCell"/>
</dbReference>
<dbReference type="Gene3D" id="1.20.1720.10">
    <property type="entry name" value="Multidrug resistance protein D"/>
    <property type="match status" value="1"/>
</dbReference>
<feature type="transmembrane region" description="Helical" evidence="7">
    <location>
        <begin position="336"/>
        <end position="356"/>
    </location>
</feature>
<dbReference type="CDD" id="cd17321">
    <property type="entry name" value="MFS_MMR_MDR_like"/>
    <property type="match status" value="1"/>
</dbReference>
<feature type="transmembrane region" description="Helical" evidence="7">
    <location>
        <begin position="404"/>
        <end position="426"/>
    </location>
</feature>
<dbReference type="SUPFAM" id="SSF103473">
    <property type="entry name" value="MFS general substrate transporter"/>
    <property type="match status" value="1"/>
</dbReference>
<evidence type="ECO:0000256" key="6">
    <source>
        <dbReference type="ARBA" id="ARBA00023136"/>
    </source>
</evidence>
<accession>A0A1T4NKD8</accession>
<dbReference type="InterPro" id="IPR020846">
    <property type="entry name" value="MFS_dom"/>
</dbReference>
<dbReference type="AlphaFoldDB" id="A0A1T4NKD8"/>
<evidence type="ECO:0000256" key="7">
    <source>
        <dbReference type="SAM" id="Phobius"/>
    </source>
</evidence>
<evidence type="ECO:0000313" key="10">
    <source>
        <dbReference type="Proteomes" id="UP000190102"/>
    </source>
</evidence>
<dbReference type="Proteomes" id="UP000190102">
    <property type="component" value="Unassembled WGS sequence"/>
</dbReference>
<proteinExistence type="predicted"/>
<dbReference type="STRING" id="115783.SAMN02745119_01664"/>
<dbReference type="EMBL" id="FUWR01000007">
    <property type="protein sequence ID" value="SJZ79536.1"/>
    <property type="molecule type" value="Genomic_DNA"/>
</dbReference>
<dbReference type="Gene3D" id="1.20.1250.20">
    <property type="entry name" value="MFS general substrate transporter like domains"/>
    <property type="match status" value="1"/>
</dbReference>
<dbReference type="InterPro" id="IPR004638">
    <property type="entry name" value="EmrB-like"/>
</dbReference>
<keyword evidence="2" id="KW-0813">Transport</keyword>
<dbReference type="PRINTS" id="PR01036">
    <property type="entry name" value="TCRTETB"/>
</dbReference>
<dbReference type="Pfam" id="PF07690">
    <property type="entry name" value="MFS_1"/>
    <property type="match status" value="1"/>
</dbReference>
<feature type="transmembrane region" description="Helical" evidence="7">
    <location>
        <begin position="273"/>
        <end position="295"/>
    </location>
</feature>
<feature type="transmembrane region" description="Helical" evidence="7">
    <location>
        <begin position="307"/>
        <end position="324"/>
    </location>
</feature>
<evidence type="ECO:0000259" key="8">
    <source>
        <dbReference type="PROSITE" id="PS50850"/>
    </source>
</evidence>
<feature type="transmembrane region" description="Helical" evidence="7">
    <location>
        <begin position="139"/>
        <end position="161"/>
    </location>
</feature>
<feature type="transmembrane region" description="Helical" evidence="7">
    <location>
        <begin position="53"/>
        <end position="72"/>
    </location>
</feature>
<feature type="transmembrane region" description="Helical" evidence="7">
    <location>
        <begin position="446"/>
        <end position="470"/>
    </location>
</feature>
<feature type="transmembrane region" description="Helical" evidence="7">
    <location>
        <begin position="12"/>
        <end position="33"/>
    </location>
</feature>
<feature type="transmembrane region" description="Helical" evidence="7">
    <location>
        <begin position="84"/>
        <end position="104"/>
    </location>
</feature>
<evidence type="ECO:0000256" key="2">
    <source>
        <dbReference type="ARBA" id="ARBA00022448"/>
    </source>
</evidence>